<proteinExistence type="predicted"/>
<dbReference type="Gene3D" id="3.60.15.10">
    <property type="entry name" value="Ribonuclease Z/Hydroxyacylglutathione hydrolase-like"/>
    <property type="match status" value="1"/>
</dbReference>
<evidence type="ECO:0008006" key="3">
    <source>
        <dbReference type="Google" id="ProtNLM"/>
    </source>
</evidence>
<accession>A0A9X9ER71</accession>
<organism evidence="1 2">
    <name type="scientific">Peribacillus simplex</name>
    <dbReference type="NCBI Taxonomy" id="1478"/>
    <lineage>
        <taxon>Bacteria</taxon>
        <taxon>Bacillati</taxon>
        <taxon>Bacillota</taxon>
        <taxon>Bacilli</taxon>
        <taxon>Bacillales</taxon>
        <taxon>Bacillaceae</taxon>
        <taxon>Peribacillus</taxon>
    </lineage>
</organism>
<evidence type="ECO:0000313" key="2">
    <source>
        <dbReference type="Proteomes" id="UP000309170"/>
    </source>
</evidence>
<gene>
    <name evidence="1" type="ORF">FC678_19320</name>
</gene>
<sequence length="63" mass="7275">MIFALEQKNSGIIDEANMEAWPNTMKNLMYVYKDTKIVIPGHKTWGDFSLLLHTLEIVQDHGK</sequence>
<dbReference type="EMBL" id="SZNT01000335">
    <property type="protein sequence ID" value="TKH08779.1"/>
    <property type="molecule type" value="Genomic_DNA"/>
</dbReference>
<dbReference type="Proteomes" id="UP000309170">
    <property type="component" value="Unassembled WGS sequence"/>
</dbReference>
<comment type="caution">
    <text evidence="1">The sequence shown here is derived from an EMBL/GenBank/DDBJ whole genome shotgun (WGS) entry which is preliminary data.</text>
</comment>
<name>A0A9X9ER71_9BACI</name>
<protein>
    <recommendedName>
        <fullName evidence="3">Subclass B1 metallo-beta-lactamase</fullName>
    </recommendedName>
</protein>
<dbReference type="AlphaFoldDB" id="A0A9X9ER71"/>
<dbReference type="RefSeq" id="WP_137024198.1">
    <property type="nucleotide sequence ID" value="NZ_SZNT01000335.1"/>
</dbReference>
<evidence type="ECO:0000313" key="1">
    <source>
        <dbReference type="EMBL" id="TKH08779.1"/>
    </source>
</evidence>
<reference evidence="1 2" key="1">
    <citation type="journal article" date="2019" name="Environ. Microbiol.">
        <title>An active ?-lactamase is a part of an orchestrated cell wall stress resistance network of Bacillus subtilis and related rhizosphere species.</title>
        <authorList>
            <person name="Bucher T."/>
            <person name="Keren-Paz A."/>
            <person name="Hausser J."/>
            <person name="Olender T."/>
            <person name="Cytryn E."/>
            <person name="Kolodkin-Gal I."/>
        </authorList>
    </citation>
    <scope>NUCLEOTIDE SEQUENCE [LARGE SCALE GENOMIC DNA]</scope>
    <source>
        <strain evidence="1 2">I4</strain>
    </source>
</reference>
<dbReference type="InterPro" id="IPR036866">
    <property type="entry name" value="RibonucZ/Hydroxyglut_hydro"/>
</dbReference>